<sequence>MNRVHSGFKKNLSALMLIVVSLWLTGCTKTNAVANAGPSAEGVDDLFAALDGKATPAAGDEVSNYARQVRAAIQSHFYDANAYAGKQCTIRMKFAPDGMLLDVRAESGDPALCRAAIKAITNTRFPKPPSQAVYGSFKNSVLEFRPQ</sequence>
<proteinExistence type="predicted"/>
<feature type="chain" id="PRO_5024302078" evidence="1">
    <location>
        <begin position="33"/>
        <end position="147"/>
    </location>
</feature>
<name>A0A5Q2VJM4_SERPR</name>
<evidence type="ECO:0000256" key="1">
    <source>
        <dbReference type="SAM" id="SignalP"/>
    </source>
</evidence>
<dbReference type="Proteomes" id="UP000381260">
    <property type="component" value="Chromosome"/>
</dbReference>
<evidence type="ECO:0000313" key="2">
    <source>
        <dbReference type="EMBL" id="QGH64139.1"/>
    </source>
</evidence>
<dbReference type="AlphaFoldDB" id="A0A5Q2VJM4"/>
<reference evidence="2 3" key="1">
    <citation type="submission" date="2019-11" db="EMBL/GenBank/DDBJ databases">
        <title>The Phosphoenolpyruvate Phosphotransferase System Regulates Serratia proteamaculans 336X Biofilm Formation and Wheat Roots colonization.</title>
        <authorList>
            <person name="Liu F."/>
        </authorList>
    </citation>
    <scope>NUCLEOTIDE SEQUENCE [LARGE SCALE GENOMIC DNA]</scope>
    <source>
        <strain evidence="2 3">336X</strain>
    </source>
</reference>
<keyword evidence="1" id="KW-0732">Signal</keyword>
<dbReference type="Pfam" id="PF06519">
    <property type="entry name" value="TolA"/>
    <property type="match status" value="1"/>
</dbReference>
<dbReference type="EMBL" id="CP045913">
    <property type="protein sequence ID" value="QGH64139.1"/>
    <property type="molecule type" value="Genomic_DNA"/>
</dbReference>
<dbReference type="Gene3D" id="3.30.1150.10">
    <property type="match status" value="1"/>
</dbReference>
<dbReference type="GO" id="GO:0016020">
    <property type="term" value="C:membrane"/>
    <property type="evidence" value="ECO:0007669"/>
    <property type="project" value="InterPro"/>
</dbReference>
<gene>
    <name evidence="2" type="primary">tolA</name>
    <name evidence="2" type="ORF">GHV41_26170</name>
</gene>
<dbReference type="NCBIfam" id="TIGR02794">
    <property type="entry name" value="tolA_full"/>
    <property type="match status" value="1"/>
</dbReference>
<protein>
    <submittedName>
        <fullName evidence="2">Cell envelope integrity protein TolA</fullName>
    </submittedName>
</protein>
<dbReference type="SUPFAM" id="SSF74653">
    <property type="entry name" value="TolA/TonB C-terminal domain"/>
    <property type="match status" value="1"/>
</dbReference>
<dbReference type="RefSeq" id="WP_153860750.1">
    <property type="nucleotide sequence ID" value="NZ_CP045913.1"/>
</dbReference>
<organism evidence="2 3">
    <name type="scientific">Serratia proteamaculans</name>
    <dbReference type="NCBI Taxonomy" id="28151"/>
    <lineage>
        <taxon>Bacteria</taxon>
        <taxon>Pseudomonadati</taxon>
        <taxon>Pseudomonadota</taxon>
        <taxon>Gammaproteobacteria</taxon>
        <taxon>Enterobacterales</taxon>
        <taxon>Yersiniaceae</taxon>
        <taxon>Serratia</taxon>
    </lineage>
</organism>
<dbReference type="GO" id="GO:0019534">
    <property type="term" value="F:toxin transmembrane transporter activity"/>
    <property type="evidence" value="ECO:0007669"/>
    <property type="project" value="InterPro"/>
</dbReference>
<evidence type="ECO:0000313" key="3">
    <source>
        <dbReference type="Proteomes" id="UP000381260"/>
    </source>
</evidence>
<dbReference type="PROSITE" id="PS51257">
    <property type="entry name" value="PROKAR_LIPOPROTEIN"/>
    <property type="match status" value="1"/>
</dbReference>
<accession>A0A5Q2VJM4</accession>
<feature type="signal peptide" evidence="1">
    <location>
        <begin position="1"/>
        <end position="32"/>
    </location>
</feature>
<dbReference type="GO" id="GO:0043213">
    <property type="term" value="P:bacteriocin transport"/>
    <property type="evidence" value="ECO:0007669"/>
    <property type="project" value="InterPro"/>
</dbReference>
<dbReference type="InterPro" id="IPR014161">
    <property type="entry name" value="Tol-Pal_TolA"/>
</dbReference>